<proteinExistence type="predicted"/>
<dbReference type="Proteomes" id="UP000026915">
    <property type="component" value="Chromosome 8"/>
</dbReference>
<organism evidence="1 2">
    <name type="scientific">Theobroma cacao</name>
    <name type="common">Cacao</name>
    <name type="synonym">Cocoa</name>
    <dbReference type="NCBI Taxonomy" id="3641"/>
    <lineage>
        <taxon>Eukaryota</taxon>
        <taxon>Viridiplantae</taxon>
        <taxon>Streptophyta</taxon>
        <taxon>Embryophyta</taxon>
        <taxon>Tracheophyta</taxon>
        <taxon>Spermatophyta</taxon>
        <taxon>Magnoliopsida</taxon>
        <taxon>eudicotyledons</taxon>
        <taxon>Gunneridae</taxon>
        <taxon>Pentapetalae</taxon>
        <taxon>rosids</taxon>
        <taxon>malvids</taxon>
        <taxon>Malvales</taxon>
        <taxon>Malvaceae</taxon>
        <taxon>Byttnerioideae</taxon>
        <taxon>Theobroma</taxon>
    </lineage>
</organism>
<evidence type="ECO:0000313" key="1">
    <source>
        <dbReference type="EMBL" id="EOY16853.1"/>
    </source>
</evidence>
<sequence length="268" mass="30435">MLKYLKKTQASSKSMSTKAIVVNLESSNVALARILSSWRQTASAVHSKWRTRTLSMVSLMIVPTSSFLIKVGLDENDSEEEGEILEDLESEDDSVENVLRARIRENEGIPVEQVLKLAESNKCQEKDYEASRKKDRGKLELNKCWKDQIVKDESLEGHMPTSSRLPKLWESDGVELSNCYYVELGPRVDIMLSYLRALAWRVLLRDSDACSDGGVVITRRKPCLKGDEEIVPETTELTVVDPKENKVGKQKIIVWTKYSLKKNLQETN</sequence>
<dbReference type="Gramene" id="EOY16853">
    <property type="protein sequence ID" value="EOY16853"/>
    <property type="gene ID" value="TCM_035771"/>
</dbReference>
<name>A0A061FIX0_THECC</name>
<dbReference type="InParanoid" id="A0A061FIX0"/>
<protein>
    <submittedName>
        <fullName evidence="1">Uncharacterized protein</fullName>
    </submittedName>
</protein>
<dbReference type="HOGENOM" id="CLU_1039818_0_0_1"/>
<dbReference type="AlphaFoldDB" id="A0A061FIX0"/>
<gene>
    <name evidence="1" type="ORF">TCM_035771</name>
</gene>
<keyword evidence="2" id="KW-1185">Reference proteome</keyword>
<reference evidence="1 2" key="1">
    <citation type="journal article" date="2013" name="Genome Biol.">
        <title>The genome sequence of the most widely cultivated cacao type and its use to identify candidate genes regulating pod color.</title>
        <authorList>
            <person name="Motamayor J.C."/>
            <person name="Mockaitis K."/>
            <person name="Schmutz J."/>
            <person name="Haiminen N."/>
            <person name="Iii D.L."/>
            <person name="Cornejo O."/>
            <person name="Findley S.D."/>
            <person name="Zheng P."/>
            <person name="Utro F."/>
            <person name="Royaert S."/>
            <person name="Saski C."/>
            <person name="Jenkins J."/>
            <person name="Podicheti R."/>
            <person name="Zhao M."/>
            <person name="Scheffler B.E."/>
            <person name="Stack J.C."/>
            <person name="Feltus F.A."/>
            <person name="Mustiga G.M."/>
            <person name="Amores F."/>
            <person name="Phillips W."/>
            <person name="Marelli J.P."/>
            <person name="May G.D."/>
            <person name="Shapiro H."/>
            <person name="Ma J."/>
            <person name="Bustamante C.D."/>
            <person name="Schnell R.J."/>
            <person name="Main D."/>
            <person name="Gilbert D."/>
            <person name="Parida L."/>
            <person name="Kuhn D.N."/>
        </authorList>
    </citation>
    <scope>NUCLEOTIDE SEQUENCE [LARGE SCALE GENOMIC DNA]</scope>
    <source>
        <strain evidence="2">cv. Matina 1-6</strain>
    </source>
</reference>
<evidence type="ECO:0000313" key="2">
    <source>
        <dbReference type="Proteomes" id="UP000026915"/>
    </source>
</evidence>
<accession>A0A061FIX0</accession>
<dbReference type="EMBL" id="CM001886">
    <property type="protein sequence ID" value="EOY16853.1"/>
    <property type="molecule type" value="Genomic_DNA"/>
</dbReference>